<feature type="transmembrane region" description="Helical" evidence="6">
    <location>
        <begin position="39"/>
        <end position="61"/>
    </location>
</feature>
<evidence type="ECO:0000256" key="6">
    <source>
        <dbReference type="SAM" id="Phobius"/>
    </source>
</evidence>
<evidence type="ECO:0000256" key="4">
    <source>
        <dbReference type="ARBA" id="ARBA00023136"/>
    </source>
</evidence>
<dbReference type="PANTHER" id="PTHR13439">
    <property type="entry name" value="CT120 PROTEIN"/>
    <property type="match status" value="1"/>
</dbReference>
<evidence type="ECO:0000256" key="2">
    <source>
        <dbReference type="ARBA" id="ARBA00022692"/>
    </source>
</evidence>
<protein>
    <recommendedName>
        <fullName evidence="7">TLC domain-containing protein</fullName>
    </recommendedName>
</protein>
<dbReference type="GO" id="GO:0016020">
    <property type="term" value="C:membrane"/>
    <property type="evidence" value="ECO:0007669"/>
    <property type="project" value="UniProtKB-SubCell"/>
</dbReference>
<dbReference type="EMBL" id="CCBN010000009">
    <property type="protein sequence ID" value="CDO54939.1"/>
    <property type="molecule type" value="Genomic_DNA"/>
</dbReference>
<feature type="domain" description="TLC" evidence="7">
    <location>
        <begin position="70"/>
        <end position="273"/>
    </location>
</feature>
<gene>
    <name evidence="8" type="ORF">BN980_GECA09s01550g</name>
</gene>
<feature type="transmembrane region" description="Helical" evidence="6">
    <location>
        <begin position="240"/>
        <end position="262"/>
    </location>
</feature>
<evidence type="ECO:0000256" key="3">
    <source>
        <dbReference type="ARBA" id="ARBA00022989"/>
    </source>
</evidence>
<name>A0A0J9XC99_GEOCN</name>
<dbReference type="SMART" id="SM00724">
    <property type="entry name" value="TLC"/>
    <property type="match status" value="1"/>
</dbReference>
<dbReference type="Proteomes" id="UP000242525">
    <property type="component" value="Unassembled WGS sequence"/>
</dbReference>
<dbReference type="InterPro" id="IPR050846">
    <property type="entry name" value="TLCD"/>
</dbReference>
<evidence type="ECO:0000313" key="8">
    <source>
        <dbReference type="EMBL" id="CDO54939.1"/>
    </source>
</evidence>
<keyword evidence="9" id="KW-1185">Reference proteome</keyword>
<dbReference type="InterPro" id="IPR006634">
    <property type="entry name" value="TLC-dom"/>
</dbReference>
<dbReference type="GO" id="GO:0055088">
    <property type="term" value="P:lipid homeostasis"/>
    <property type="evidence" value="ECO:0007669"/>
    <property type="project" value="TreeGrafter"/>
</dbReference>
<reference evidence="8" key="1">
    <citation type="submission" date="2014-03" db="EMBL/GenBank/DDBJ databases">
        <authorList>
            <person name="Casaregola S."/>
        </authorList>
    </citation>
    <scope>NUCLEOTIDE SEQUENCE [LARGE SCALE GENOMIC DNA]</scope>
    <source>
        <strain evidence="8">CLIB 918</strain>
    </source>
</reference>
<evidence type="ECO:0000256" key="5">
    <source>
        <dbReference type="PROSITE-ProRule" id="PRU00205"/>
    </source>
</evidence>
<evidence type="ECO:0000259" key="7">
    <source>
        <dbReference type="PROSITE" id="PS50922"/>
    </source>
</evidence>
<evidence type="ECO:0000256" key="1">
    <source>
        <dbReference type="ARBA" id="ARBA00004141"/>
    </source>
</evidence>
<dbReference type="STRING" id="1173061.A0A0J9XC99"/>
<comment type="caution">
    <text evidence="8">The sequence shown here is derived from an EMBL/GenBank/DDBJ whole genome shotgun (WGS) entry which is preliminary data.</text>
</comment>
<dbReference type="Pfam" id="PF03798">
    <property type="entry name" value="TRAM_LAG1_CLN8"/>
    <property type="match status" value="1"/>
</dbReference>
<dbReference type="PANTHER" id="PTHR13439:SF0">
    <property type="entry name" value="TOPOISOMERASE I DAMAGE AFFECTED PROTEIN 4"/>
    <property type="match status" value="1"/>
</dbReference>
<dbReference type="AlphaFoldDB" id="A0A0J9XC99"/>
<accession>A0A0J9XC99</accession>
<dbReference type="PROSITE" id="PS50922">
    <property type="entry name" value="TLC"/>
    <property type="match status" value="1"/>
</dbReference>
<organism evidence="8 9">
    <name type="scientific">Geotrichum candidum</name>
    <name type="common">Oospora lactis</name>
    <name type="synonym">Dipodascus geotrichum</name>
    <dbReference type="NCBI Taxonomy" id="1173061"/>
    <lineage>
        <taxon>Eukaryota</taxon>
        <taxon>Fungi</taxon>
        <taxon>Dikarya</taxon>
        <taxon>Ascomycota</taxon>
        <taxon>Saccharomycotina</taxon>
        <taxon>Dipodascomycetes</taxon>
        <taxon>Dipodascales</taxon>
        <taxon>Dipodascaceae</taxon>
        <taxon>Geotrichum</taxon>
    </lineage>
</organism>
<sequence length="286" mass="32177">MPYADPFAFFKIPGLGAAVKPLFGDYLGYTIFPDHVEEVIFAALFYHAIYIISSVVSPHLVKSYKSLSRRTQLNFDIHVVSHVQAILILALSFPLFGDADLTKDRVYSYTPYAGFVSAMAVGYFVWDTYICLRYYKMFGFGFAVHGIGALFVFLQSMRPLLLSYSPHFLLFELSTPFLNVNWFASHLPEGSIPFSVQKINGLFLLTTFFSTRIAWGFYQAFSVVNDLFLGGVDYEAVHPLWASIGVCAANLALDTLNVYWFYKMVLLAKRALTSGSGSAQKKKKDQ</sequence>
<feature type="transmembrane region" description="Helical" evidence="6">
    <location>
        <begin position="138"/>
        <end position="156"/>
    </location>
</feature>
<dbReference type="GO" id="GO:0005783">
    <property type="term" value="C:endoplasmic reticulum"/>
    <property type="evidence" value="ECO:0007669"/>
    <property type="project" value="TreeGrafter"/>
</dbReference>
<feature type="transmembrane region" description="Helical" evidence="6">
    <location>
        <begin position="109"/>
        <end position="126"/>
    </location>
</feature>
<feature type="transmembrane region" description="Helical" evidence="6">
    <location>
        <begin position="73"/>
        <end position="97"/>
    </location>
</feature>
<proteinExistence type="predicted"/>
<keyword evidence="4 5" id="KW-0472">Membrane</keyword>
<dbReference type="OrthoDB" id="10266980at2759"/>
<evidence type="ECO:0000313" key="9">
    <source>
        <dbReference type="Proteomes" id="UP000242525"/>
    </source>
</evidence>
<keyword evidence="3 6" id="KW-1133">Transmembrane helix</keyword>
<comment type="subcellular location">
    <subcellularLocation>
        <location evidence="1">Membrane</location>
        <topology evidence="1">Multi-pass membrane protein</topology>
    </subcellularLocation>
</comment>
<keyword evidence="2 5" id="KW-0812">Transmembrane</keyword>